<protein>
    <submittedName>
        <fullName evidence="7">Uncharacterized protein</fullName>
    </submittedName>
</protein>
<evidence type="ECO:0000256" key="6">
    <source>
        <dbReference type="SAM" id="Phobius"/>
    </source>
</evidence>
<sequence length="125" mass="13920">MTMQQYPSNGGILMQDKCIYNAQPVILPMPDQTLNDDILFSTFNLHFCNHCCLGFGALYNSVKARDSRLLGNYAKARSYGTTARRMNIAAVVIGFIFFIGFIFILFKISSGLTSAFHHLTITPGN</sequence>
<dbReference type="Pfam" id="PF04505">
    <property type="entry name" value="CD225"/>
    <property type="match status" value="1"/>
</dbReference>
<evidence type="ECO:0000313" key="7">
    <source>
        <dbReference type="EMBL" id="KAK9975073.1"/>
    </source>
</evidence>
<name>A0AAW2APN6_CULAL</name>
<accession>A0AAW2APN6</accession>
<dbReference type="AlphaFoldDB" id="A0AAW2APN6"/>
<dbReference type="EMBL" id="JAWDJR010000005">
    <property type="protein sequence ID" value="KAK9975073.1"/>
    <property type="molecule type" value="Genomic_DNA"/>
</dbReference>
<comment type="similarity">
    <text evidence="2">Belongs to the CD225/Dispanin family.</text>
</comment>
<proteinExistence type="inferred from homology"/>
<comment type="subcellular location">
    <subcellularLocation>
        <location evidence="1">Membrane</location>
    </subcellularLocation>
</comment>
<organism evidence="7 8">
    <name type="scientific">Culter alburnus</name>
    <name type="common">Topmouth culter</name>
    <dbReference type="NCBI Taxonomy" id="194366"/>
    <lineage>
        <taxon>Eukaryota</taxon>
        <taxon>Metazoa</taxon>
        <taxon>Chordata</taxon>
        <taxon>Craniata</taxon>
        <taxon>Vertebrata</taxon>
        <taxon>Euteleostomi</taxon>
        <taxon>Actinopterygii</taxon>
        <taxon>Neopterygii</taxon>
        <taxon>Teleostei</taxon>
        <taxon>Ostariophysi</taxon>
        <taxon>Cypriniformes</taxon>
        <taxon>Xenocyprididae</taxon>
        <taxon>Xenocypridinae</taxon>
        <taxon>Culter</taxon>
    </lineage>
</organism>
<gene>
    <name evidence="7" type="ORF">ABG768_023135</name>
</gene>
<evidence type="ECO:0000256" key="1">
    <source>
        <dbReference type="ARBA" id="ARBA00004370"/>
    </source>
</evidence>
<dbReference type="InterPro" id="IPR051517">
    <property type="entry name" value="IFITM_antiviral_protein"/>
</dbReference>
<evidence type="ECO:0000256" key="3">
    <source>
        <dbReference type="ARBA" id="ARBA00022692"/>
    </source>
</evidence>
<dbReference type="PANTHER" id="PTHR13999">
    <property type="entry name" value="INTERFERON INDUCIBLE TRANSMEMBRANE PROTEIN"/>
    <property type="match status" value="1"/>
</dbReference>
<dbReference type="InterPro" id="IPR007593">
    <property type="entry name" value="CD225/Dispanin_fam"/>
</dbReference>
<feature type="transmembrane region" description="Helical" evidence="6">
    <location>
        <begin position="86"/>
        <end position="106"/>
    </location>
</feature>
<keyword evidence="5 6" id="KW-0472">Membrane</keyword>
<evidence type="ECO:0000256" key="4">
    <source>
        <dbReference type="ARBA" id="ARBA00022989"/>
    </source>
</evidence>
<dbReference type="PANTHER" id="PTHR13999:SF31">
    <property type="entry name" value="IFITM1-RELATED"/>
    <property type="match status" value="1"/>
</dbReference>
<keyword evidence="3 6" id="KW-0812">Transmembrane</keyword>
<evidence type="ECO:0000256" key="5">
    <source>
        <dbReference type="ARBA" id="ARBA00023136"/>
    </source>
</evidence>
<dbReference type="Proteomes" id="UP001479290">
    <property type="component" value="Unassembled WGS sequence"/>
</dbReference>
<reference evidence="7 8" key="1">
    <citation type="submission" date="2024-05" db="EMBL/GenBank/DDBJ databases">
        <title>A high-quality chromosomal-level genome assembly of Topmouth culter (Culter alburnus).</title>
        <authorList>
            <person name="Zhao H."/>
        </authorList>
    </citation>
    <scope>NUCLEOTIDE SEQUENCE [LARGE SCALE GENOMIC DNA]</scope>
    <source>
        <strain evidence="7">CATC2023</strain>
        <tissue evidence="7">Muscle</tissue>
    </source>
</reference>
<keyword evidence="4 6" id="KW-1133">Transmembrane helix</keyword>
<comment type="caution">
    <text evidence="7">The sequence shown here is derived from an EMBL/GenBank/DDBJ whole genome shotgun (WGS) entry which is preliminary data.</text>
</comment>
<evidence type="ECO:0000256" key="2">
    <source>
        <dbReference type="ARBA" id="ARBA00006843"/>
    </source>
</evidence>
<dbReference type="GO" id="GO:0005886">
    <property type="term" value="C:plasma membrane"/>
    <property type="evidence" value="ECO:0007669"/>
    <property type="project" value="TreeGrafter"/>
</dbReference>
<keyword evidence="8" id="KW-1185">Reference proteome</keyword>
<evidence type="ECO:0000313" key="8">
    <source>
        <dbReference type="Proteomes" id="UP001479290"/>
    </source>
</evidence>